<organism evidence="1 2">
    <name type="scientific">Gonium pectorale</name>
    <name type="common">Green alga</name>
    <dbReference type="NCBI Taxonomy" id="33097"/>
    <lineage>
        <taxon>Eukaryota</taxon>
        <taxon>Viridiplantae</taxon>
        <taxon>Chlorophyta</taxon>
        <taxon>core chlorophytes</taxon>
        <taxon>Chlorophyceae</taxon>
        <taxon>CS clade</taxon>
        <taxon>Chlamydomonadales</taxon>
        <taxon>Volvocaceae</taxon>
        <taxon>Gonium</taxon>
    </lineage>
</organism>
<name>A0A150GJZ3_GONPE</name>
<dbReference type="AlphaFoldDB" id="A0A150GJZ3"/>
<gene>
    <name evidence="1" type="ORF">GPECTOR_17g784</name>
</gene>
<dbReference type="Proteomes" id="UP000075714">
    <property type="component" value="Unassembled WGS sequence"/>
</dbReference>
<keyword evidence="2" id="KW-1185">Reference proteome</keyword>
<reference evidence="2" key="1">
    <citation type="journal article" date="2016" name="Nat. Commun.">
        <title>The Gonium pectorale genome demonstrates co-option of cell cycle regulation during the evolution of multicellularity.</title>
        <authorList>
            <person name="Hanschen E.R."/>
            <person name="Marriage T.N."/>
            <person name="Ferris P.J."/>
            <person name="Hamaji T."/>
            <person name="Toyoda A."/>
            <person name="Fujiyama A."/>
            <person name="Neme R."/>
            <person name="Noguchi H."/>
            <person name="Minakuchi Y."/>
            <person name="Suzuki M."/>
            <person name="Kawai-Toyooka H."/>
            <person name="Smith D.R."/>
            <person name="Sparks H."/>
            <person name="Anderson J."/>
            <person name="Bakaric R."/>
            <person name="Luria V."/>
            <person name="Karger A."/>
            <person name="Kirschner M.W."/>
            <person name="Durand P.M."/>
            <person name="Michod R.E."/>
            <person name="Nozaki H."/>
            <person name="Olson B.J."/>
        </authorList>
    </citation>
    <scope>NUCLEOTIDE SEQUENCE [LARGE SCALE GENOMIC DNA]</scope>
    <source>
        <strain evidence="2">NIES-2863</strain>
    </source>
</reference>
<sequence>MCASPPRIHLSNITARADTHGAFGPLTPCPLSPSILTLCGQPGVDDQFQTYGVDEPLVDMRVCQSPKLPTLPPV</sequence>
<dbReference type="EMBL" id="LSYV01000018">
    <property type="protein sequence ID" value="KXZ50148.1"/>
    <property type="molecule type" value="Genomic_DNA"/>
</dbReference>
<evidence type="ECO:0000313" key="2">
    <source>
        <dbReference type="Proteomes" id="UP000075714"/>
    </source>
</evidence>
<proteinExistence type="predicted"/>
<evidence type="ECO:0000313" key="1">
    <source>
        <dbReference type="EMBL" id="KXZ50148.1"/>
    </source>
</evidence>
<protein>
    <submittedName>
        <fullName evidence="1">Uncharacterized protein</fullName>
    </submittedName>
</protein>
<accession>A0A150GJZ3</accession>
<comment type="caution">
    <text evidence="1">The sequence shown here is derived from an EMBL/GenBank/DDBJ whole genome shotgun (WGS) entry which is preliminary data.</text>
</comment>
<dbReference type="OrthoDB" id="537749at2759"/>